<dbReference type="Gene3D" id="3.40.50.300">
    <property type="entry name" value="P-loop containing nucleotide triphosphate hydrolases"/>
    <property type="match status" value="1"/>
</dbReference>
<keyword evidence="1 3" id="KW-0547">Nucleotide-binding</keyword>
<evidence type="ECO:0000256" key="3">
    <source>
        <dbReference type="PIRSR" id="PIRSR606689-1"/>
    </source>
</evidence>
<evidence type="ECO:0000256" key="1">
    <source>
        <dbReference type="ARBA" id="ARBA00022741"/>
    </source>
</evidence>
<sequence length="330" mass="37092">MLFCMVQNDETFEWPMPTILFPLGEWIRKHGYEANKYHSPIVKISEHPLSTRPPTATNTGVLWDQSFPTSRLQEPTPNMRFYKCFTCSCCRGSGESDCVGANSSVPTETAPPTPPTASRCLILGLSGAGKSTFLCRIKTGKFQETQSTEDYDVQEIPLSNQIINFTEIASSDRRNFRLQFLHLKPLSSIALLFFIDSSRGDPEAMKSLEELAYAIMYARSRECRIRYLGIVLNKQDLLLGGDDQRRERLQVIKGMVCETMKQLLSRQQEKQDAQELVVPLRWEVFGDGVSMKTGAGVERILKGVGAGIRIEEEGEQGEVGRKPTRDKAAQ</sequence>
<feature type="binding site" evidence="3">
    <location>
        <begin position="124"/>
        <end position="131"/>
    </location>
    <ligand>
        <name>GTP</name>
        <dbReference type="ChEBI" id="CHEBI:37565"/>
    </ligand>
</feature>
<evidence type="ECO:0000256" key="4">
    <source>
        <dbReference type="PIRSR" id="PIRSR606689-2"/>
    </source>
</evidence>
<evidence type="ECO:0000256" key="2">
    <source>
        <dbReference type="ARBA" id="ARBA00023134"/>
    </source>
</evidence>
<keyword evidence="4" id="KW-0479">Metal-binding</keyword>
<dbReference type="InterPro" id="IPR006689">
    <property type="entry name" value="Small_GTPase_ARF/SAR"/>
</dbReference>
<organism evidence="5 6">
    <name type="scientific">Tuber aestivum</name>
    <name type="common">summer truffle</name>
    <dbReference type="NCBI Taxonomy" id="59557"/>
    <lineage>
        <taxon>Eukaryota</taxon>
        <taxon>Fungi</taxon>
        <taxon>Dikarya</taxon>
        <taxon>Ascomycota</taxon>
        <taxon>Pezizomycotina</taxon>
        <taxon>Pezizomycetes</taxon>
        <taxon>Pezizales</taxon>
        <taxon>Tuberaceae</taxon>
        <taxon>Tuber</taxon>
    </lineage>
</organism>
<keyword evidence="2 3" id="KW-0342">GTP-binding</keyword>
<dbReference type="Proteomes" id="UP001412239">
    <property type="component" value="Unassembled WGS sequence"/>
</dbReference>
<accession>A0A292PM92</accession>
<feature type="binding site" evidence="4">
    <location>
        <position position="148"/>
    </location>
    <ligand>
        <name>Mg(2+)</name>
        <dbReference type="ChEBI" id="CHEBI:18420"/>
    </ligand>
</feature>
<dbReference type="EMBL" id="LN891181">
    <property type="protein sequence ID" value="CUS07718.1"/>
    <property type="molecule type" value="Genomic_DNA"/>
</dbReference>
<dbReference type="GO" id="GO:0003924">
    <property type="term" value="F:GTPase activity"/>
    <property type="evidence" value="ECO:0007669"/>
    <property type="project" value="InterPro"/>
</dbReference>
<dbReference type="AlphaFoldDB" id="A0A292PM92"/>
<proteinExistence type="predicted"/>
<keyword evidence="6" id="KW-1185">Reference proteome</keyword>
<evidence type="ECO:0000313" key="5">
    <source>
        <dbReference type="EMBL" id="CUS07718.1"/>
    </source>
</evidence>
<dbReference type="GO" id="GO:0005525">
    <property type="term" value="F:GTP binding"/>
    <property type="evidence" value="ECO:0007669"/>
    <property type="project" value="UniProtKB-KW"/>
</dbReference>
<dbReference type="SUPFAM" id="SSF52540">
    <property type="entry name" value="P-loop containing nucleoside triphosphate hydrolases"/>
    <property type="match status" value="1"/>
</dbReference>
<dbReference type="InterPro" id="IPR027417">
    <property type="entry name" value="P-loop_NTPase"/>
</dbReference>
<dbReference type="Pfam" id="PF00025">
    <property type="entry name" value="Arf"/>
    <property type="match status" value="1"/>
</dbReference>
<gene>
    <name evidence="5" type="ORF">GSTUAT00008223001</name>
</gene>
<keyword evidence="4" id="KW-0460">Magnesium</keyword>
<name>A0A292PM92_9PEZI</name>
<dbReference type="GO" id="GO:0046872">
    <property type="term" value="F:metal ion binding"/>
    <property type="evidence" value="ECO:0007669"/>
    <property type="project" value="UniProtKB-KW"/>
</dbReference>
<feature type="binding site" evidence="4">
    <location>
        <position position="131"/>
    </location>
    <ligand>
        <name>Mg(2+)</name>
        <dbReference type="ChEBI" id="CHEBI:18420"/>
    </ligand>
</feature>
<feature type="binding site" evidence="3">
    <location>
        <begin position="233"/>
        <end position="236"/>
    </location>
    <ligand>
        <name>GTP</name>
        <dbReference type="ChEBI" id="CHEBI:37565"/>
    </ligand>
</feature>
<evidence type="ECO:0000313" key="6">
    <source>
        <dbReference type="Proteomes" id="UP001412239"/>
    </source>
</evidence>
<reference evidence="5" key="1">
    <citation type="submission" date="2015-10" db="EMBL/GenBank/DDBJ databases">
        <authorList>
            <person name="Regsiter A."/>
            <person name="william w."/>
        </authorList>
    </citation>
    <scope>NUCLEOTIDE SEQUENCE</scope>
    <source>
        <strain evidence="5">Montdore</strain>
    </source>
</reference>
<protein>
    <submittedName>
        <fullName evidence="5">Uncharacterized protein</fullName>
    </submittedName>
</protein>